<feature type="compositionally biased region" description="Basic and acidic residues" evidence="1">
    <location>
        <begin position="226"/>
        <end position="240"/>
    </location>
</feature>
<feature type="region of interest" description="Disordered" evidence="1">
    <location>
        <begin position="46"/>
        <end position="160"/>
    </location>
</feature>
<feature type="compositionally biased region" description="Gly residues" evidence="1">
    <location>
        <begin position="119"/>
        <end position="138"/>
    </location>
</feature>
<reference evidence="2" key="1">
    <citation type="submission" date="2020-08" db="EMBL/GenBank/DDBJ databases">
        <title>Genome sequencing and assembly of the red palm weevil Rhynchophorus ferrugineus.</title>
        <authorList>
            <person name="Dias G.B."/>
            <person name="Bergman C.M."/>
            <person name="Manee M."/>
        </authorList>
    </citation>
    <scope>NUCLEOTIDE SEQUENCE</scope>
    <source>
        <strain evidence="2">AA-2017</strain>
        <tissue evidence="2">Whole larva</tissue>
    </source>
</reference>
<feature type="compositionally biased region" description="Basic and acidic residues" evidence="1">
    <location>
        <begin position="46"/>
        <end position="59"/>
    </location>
</feature>
<gene>
    <name evidence="2" type="ORF">GWI33_009045</name>
</gene>
<evidence type="ECO:0000256" key="1">
    <source>
        <dbReference type="SAM" id="MobiDB-lite"/>
    </source>
</evidence>
<feature type="compositionally biased region" description="Polar residues" evidence="1">
    <location>
        <begin position="205"/>
        <end position="216"/>
    </location>
</feature>
<feature type="region of interest" description="Disordered" evidence="1">
    <location>
        <begin position="205"/>
        <end position="240"/>
    </location>
</feature>
<protein>
    <submittedName>
        <fullName evidence="2">Uncharacterized protein</fullName>
    </submittedName>
</protein>
<keyword evidence="3" id="KW-1185">Reference proteome</keyword>
<dbReference type="AlphaFoldDB" id="A0A834IHC8"/>
<accession>A0A834IHC8</accession>
<feature type="compositionally biased region" description="Pro residues" evidence="1">
    <location>
        <begin position="143"/>
        <end position="159"/>
    </location>
</feature>
<evidence type="ECO:0000313" key="2">
    <source>
        <dbReference type="EMBL" id="KAF7277928.1"/>
    </source>
</evidence>
<comment type="caution">
    <text evidence="2">The sequence shown here is derived from an EMBL/GenBank/DDBJ whole genome shotgun (WGS) entry which is preliminary data.</text>
</comment>
<dbReference type="EMBL" id="JAACXV010000411">
    <property type="protein sequence ID" value="KAF7277928.1"/>
    <property type="molecule type" value="Genomic_DNA"/>
</dbReference>
<dbReference type="Proteomes" id="UP000625711">
    <property type="component" value="Unassembled WGS sequence"/>
</dbReference>
<sequence>MTPCVVCQNEIQINQKDLFIILSLDRSNSVILETKRDSAIVFPRHDSRTYTHADPEHTSGKRRKPPGLPHLSNTPVGPKHIIALSTNPAQPPQQHPAGRNPLTSSSIGSIRVSDEAAEAGGGGGTAGGRLVAPGGGGPRRPLPENPVPDGSSPPFPSSPRRPLFVAATAAATASVGTVCMHLGIDQESCAPIRTVRRWWNLYPHTSRSQQLPNPQSRLEAANNKDASPERRGNRDTRDRA</sequence>
<name>A0A834IHC8_RHYFE</name>
<evidence type="ECO:0000313" key="3">
    <source>
        <dbReference type="Proteomes" id="UP000625711"/>
    </source>
</evidence>
<proteinExistence type="predicted"/>
<organism evidence="2 3">
    <name type="scientific">Rhynchophorus ferrugineus</name>
    <name type="common">Red palm weevil</name>
    <name type="synonym">Curculio ferrugineus</name>
    <dbReference type="NCBI Taxonomy" id="354439"/>
    <lineage>
        <taxon>Eukaryota</taxon>
        <taxon>Metazoa</taxon>
        <taxon>Ecdysozoa</taxon>
        <taxon>Arthropoda</taxon>
        <taxon>Hexapoda</taxon>
        <taxon>Insecta</taxon>
        <taxon>Pterygota</taxon>
        <taxon>Neoptera</taxon>
        <taxon>Endopterygota</taxon>
        <taxon>Coleoptera</taxon>
        <taxon>Polyphaga</taxon>
        <taxon>Cucujiformia</taxon>
        <taxon>Curculionidae</taxon>
        <taxon>Dryophthorinae</taxon>
        <taxon>Rhynchophorus</taxon>
    </lineage>
</organism>